<accession>A0ABP4Q054</accession>
<organism evidence="1 2">
    <name type="scientific">Kribbella sancticallisti</name>
    <dbReference type="NCBI Taxonomy" id="460087"/>
    <lineage>
        <taxon>Bacteria</taxon>
        <taxon>Bacillati</taxon>
        <taxon>Actinomycetota</taxon>
        <taxon>Actinomycetes</taxon>
        <taxon>Propionibacteriales</taxon>
        <taxon>Kribbellaceae</taxon>
        <taxon>Kribbella</taxon>
    </lineage>
</organism>
<proteinExistence type="predicted"/>
<evidence type="ECO:0000313" key="2">
    <source>
        <dbReference type="Proteomes" id="UP001500393"/>
    </source>
</evidence>
<sequence length="78" mass="8418">MVEAEPHHEPGPSMGDLVARLTDALPRAQYVAFTASRLTPALMNPDVVDHEFPRDFIVSMPRPEGYLVTSGASGAVRA</sequence>
<dbReference type="EMBL" id="BAAAOS010000038">
    <property type="protein sequence ID" value="GAA1593191.1"/>
    <property type="molecule type" value="Genomic_DNA"/>
</dbReference>
<reference evidence="2" key="1">
    <citation type="journal article" date="2019" name="Int. J. Syst. Evol. Microbiol.">
        <title>The Global Catalogue of Microorganisms (GCM) 10K type strain sequencing project: providing services to taxonomists for standard genome sequencing and annotation.</title>
        <authorList>
            <consortium name="The Broad Institute Genomics Platform"/>
            <consortium name="The Broad Institute Genome Sequencing Center for Infectious Disease"/>
            <person name="Wu L."/>
            <person name="Ma J."/>
        </authorList>
    </citation>
    <scope>NUCLEOTIDE SEQUENCE [LARGE SCALE GENOMIC DNA]</scope>
    <source>
        <strain evidence="2">JCM 14969</strain>
    </source>
</reference>
<gene>
    <name evidence="1" type="ORF">GCM10009789_54020</name>
</gene>
<keyword evidence="2" id="KW-1185">Reference proteome</keyword>
<protein>
    <submittedName>
        <fullName evidence="1">Uncharacterized protein</fullName>
    </submittedName>
</protein>
<dbReference type="Proteomes" id="UP001500393">
    <property type="component" value="Unassembled WGS sequence"/>
</dbReference>
<name>A0ABP4Q054_9ACTN</name>
<evidence type="ECO:0000313" key="1">
    <source>
        <dbReference type="EMBL" id="GAA1593191.1"/>
    </source>
</evidence>
<comment type="caution">
    <text evidence="1">The sequence shown here is derived from an EMBL/GenBank/DDBJ whole genome shotgun (WGS) entry which is preliminary data.</text>
</comment>